<protein>
    <recommendedName>
        <fullName evidence="12">DNA 3'-5' helicase</fullName>
        <ecNumber evidence="12">5.6.2.4</ecNumber>
    </recommendedName>
    <alternativeName>
        <fullName evidence="13">DNA 3'-5' helicase II</fullName>
    </alternativeName>
</protein>
<reference evidence="19" key="1">
    <citation type="submission" date="2020-12" db="EMBL/GenBank/DDBJ databases">
        <title>Bacterial taxonomy.</title>
        <authorList>
            <person name="Pan X."/>
        </authorList>
    </citation>
    <scope>NUCLEOTIDE SEQUENCE</scope>
    <source>
        <strain evidence="19">B2012</strain>
    </source>
</reference>
<dbReference type="GO" id="GO:0043138">
    <property type="term" value="F:3'-5' DNA helicase activity"/>
    <property type="evidence" value="ECO:0007669"/>
    <property type="project" value="UniProtKB-EC"/>
</dbReference>
<evidence type="ECO:0000259" key="17">
    <source>
        <dbReference type="PROSITE" id="PS51198"/>
    </source>
</evidence>
<keyword evidence="4 15" id="KW-0378">Hydrolase</keyword>
<dbReference type="Gene3D" id="3.40.50.300">
    <property type="entry name" value="P-loop containing nucleotide triphosphate hydrolases"/>
    <property type="match status" value="4"/>
</dbReference>
<keyword evidence="1" id="KW-0540">Nuclease</keyword>
<dbReference type="PANTHER" id="PTHR11070:SF2">
    <property type="entry name" value="ATP-DEPENDENT DNA HELICASE SRS2"/>
    <property type="match status" value="1"/>
</dbReference>
<dbReference type="EC" id="5.6.2.4" evidence="12"/>
<evidence type="ECO:0000256" key="2">
    <source>
        <dbReference type="ARBA" id="ARBA00022741"/>
    </source>
</evidence>
<evidence type="ECO:0000256" key="6">
    <source>
        <dbReference type="ARBA" id="ARBA00022839"/>
    </source>
</evidence>
<feature type="domain" description="UvrD-like helicase C-terminal" evidence="18">
    <location>
        <begin position="517"/>
        <end position="787"/>
    </location>
</feature>
<dbReference type="EMBL" id="JAEKJA010000011">
    <property type="protein sequence ID" value="MBJ3776841.1"/>
    <property type="molecule type" value="Genomic_DNA"/>
</dbReference>
<evidence type="ECO:0000256" key="3">
    <source>
        <dbReference type="ARBA" id="ARBA00022763"/>
    </source>
</evidence>
<dbReference type="PANTHER" id="PTHR11070">
    <property type="entry name" value="UVRD / RECB / PCRA DNA HELICASE FAMILY MEMBER"/>
    <property type="match status" value="1"/>
</dbReference>
<dbReference type="GO" id="GO:0005829">
    <property type="term" value="C:cytosol"/>
    <property type="evidence" value="ECO:0007669"/>
    <property type="project" value="TreeGrafter"/>
</dbReference>
<evidence type="ECO:0000256" key="7">
    <source>
        <dbReference type="ARBA" id="ARBA00022840"/>
    </source>
</evidence>
<dbReference type="Pfam" id="PF13361">
    <property type="entry name" value="UvrD_C"/>
    <property type="match status" value="1"/>
</dbReference>
<evidence type="ECO:0000256" key="15">
    <source>
        <dbReference type="PROSITE-ProRule" id="PRU00560"/>
    </source>
</evidence>
<dbReference type="GO" id="GO:0003677">
    <property type="term" value="F:DNA binding"/>
    <property type="evidence" value="ECO:0007669"/>
    <property type="project" value="UniProtKB-KW"/>
</dbReference>
<evidence type="ECO:0000256" key="5">
    <source>
        <dbReference type="ARBA" id="ARBA00022806"/>
    </source>
</evidence>
<keyword evidence="7 15" id="KW-0067">ATP-binding</keyword>
<dbReference type="Pfam" id="PF00580">
    <property type="entry name" value="UvrD-helicase"/>
    <property type="match status" value="1"/>
</dbReference>
<dbReference type="Proteomes" id="UP000609531">
    <property type="component" value="Unassembled WGS sequence"/>
</dbReference>
<evidence type="ECO:0000256" key="11">
    <source>
        <dbReference type="ARBA" id="ARBA00034617"/>
    </source>
</evidence>
<dbReference type="Pfam" id="PF12705">
    <property type="entry name" value="PDDEXK_1"/>
    <property type="match status" value="1"/>
</dbReference>
<keyword evidence="3" id="KW-0227">DNA damage</keyword>
<evidence type="ECO:0000256" key="9">
    <source>
        <dbReference type="ARBA" id="ARBA00023204"/>
    </source>
</evidence>
<comment type="catalytic activity">
    <reaction evidence="11">
        <text>Couples ATP hydrolysis with the unwinding of duplex DNA by translocating in the 3'-5' direction.</text>
        <dbReference type="EC" id="5.6.2.4"/>
    </reaction>
</comment>
<dbReference type="Gene3D" id="3.90.320.10">
    <property type="match status" value="1"/>
</dbReference>
<evidence type="ECO:0000256" key="13">
    <source>
        <dbReference type="ARBA" id="ARBA00034923"/>
    </source>
</evidence>
<comment type="caution">
    <text evidence="19">The sequence shown here is derived from an EMBL/GenBank/DDBJ whole genome shotgun (WGS) entry which is preliminary data.</text>
</comment>
<dbReference type="AlphaFoldDB" id="A0A934IQH2"/>
<evidence type="ECO:0000313" key="20">
    <source>
        <dbReference type="Proteomes" id="UP000609531"/>
    </source>
</evidence>
<evidence type="ECO:0000259" key="18">
    <source>
        <dbReference type="PROSITE" id="PS51217"/>
    </source>
</evidence>
<proteinExistence type="predicted"/>
<keyword evidence="10" id="KW-0413">Isomerase</keyword>
<dbReference type="PROSITE" id="PS51217">
    <property type="entry name" value="UVRD_HELICASE_CTER"/>
    <property type="match status" value="1"/>
</dbReference>
<name>A0A934IQH2_9HYPH</name>
<dbReference type="InterPro" id="IPR011335">
    <property type="entry name" value="Restrct_endonuc-II-like"/>
</dbReference>
<dbReference type="PROSITE" id="PS51198">
    <property type="entry name" value="UVRD_HELICASE_ATP_BIND"/>
    <property type="match status" value="1"/>
</dbReference>
<feature type="domain" description="UvrD-like helicase ATP-binding" evidence="17">
    <location>
        <begin position="7"/>
        <end position="492"/>
    </location>
</feature>
<evidence type="ECO:0000256" key="4">
    <source>
        <dbReference type="ARBA" id="ARBA00022801"/>
    </source>
</evidence>
<dbReference type="GO" id="GO:0005524">
    <property type="term" value="F:ATP binding"/>
    <property type="evidence" value="ECO:0007669"/>
    <property type="project" value="UniProtKB-UniRule"/>
</dbReference>
<evidence type="ECO:0000256" key="16">
    <source>
        <dbReference type="SAM" id="MobiDB-lite"/>
    </source>
</evidence>
<evidence type="ECO:0000256" key="14">
    <source>
        <dbReference type="ARBA" id="ARBA00048988"/>
    </source>
</evidence>
<dbReference type="InterPro" id="IPR038726">
    <property type="entry name" value="PDDEXK_AddAB-type"/>
</dbReference>
<gene>
    <name evidence="19" type="primary">addA</name>
    <name evidence="19" type="ORF">JCR33_14135</name>
</gene>
<organism evidence="19 20">
    <name type="scientific">Acuticoccus mangrovi</name>
    <dbReference type="NCBI Taxonomy" id="2796142"/>
    <lineage>
        <taxon>Bacteria</taxon>
        <taxon>Pseudomonadati</taxon>
        <taxon>Pseudomonadota</taxon>
        <taxon>Alphaproteobacteria</taxon>
        <taxon>Hyphomicrobiales</taxon>
        <taxon>Amorphaceae</taxon>
        <taxon>Acuticoccus</taxon>
    </lineage>
</organism>
<feature type="binding site" evidence="15">
    <location>
        <begin position="28"/>
        <end position="35"/>
    </location>
    <ligand>
        <name>ATP</name>
        <dbReference type="ChEBI" id="CHEBI:30616"/>
    </ligand>
</feature>
<dbReference type="RefSeq" id="WP_198882746.1">
    <property type="nucleotide sequence ID" value="NZ_JAEKJA010000011.1"/>
</dbReference>
<keyword evidence="20" id="KW-1185">Reference proteome</keyword>
<dbReference type="GO" id="GO:0000725">
    <property type="term" value="P:recombinational repair"/>
    <property type="evidence" value="ECO:0007669"/>
    <property type="project" value="TreeGrafter"/>
</dbReference>
<evidence type="ECO:0000256" key="10">
    <source>
        <dbReference type="ARBA" id="ARBA00023235"/>
    </source>
</evidence>
<dbReference type="GO" id="GO:0033202">
    <property type="term" value="C:DNA helicase complex"/>
    <property type="evidence" value="ECO:0007669"/>
    <property type="project" value="TreeGrafter"/>
</dbReference>
<accession>A0A934IQH2</accession>
<keyword evidence="6" id="KW-0269">Exonuclease</keyword>
<dbReference type="SUPFAM" id="SSF52540">
    <property type="entry name" value="P-loop containing nucleoside triphosphate hydrolases"/>
    <property type="match status" value="1"/>
</dbReference>
<comment type="catalytic activity">
    <reaction evidence="14">
        <text>ATP + H2O = ADP + phosphate + H(+)</text>
        <dbReference type="Rhea" id="RHEA:13065"/>
        <dbReference type="ChEBI" id="CHEBI:15377"/>
        <dbReference type="ChEBI" id="CHEBI:15378"/>
        <dbReference type="ChEBI" id="CHEBI:30616"/>
        <dbReference type="ChEBI" id="CHEBI:43474"/>
        <dbReference type="ChEBI" id="CHEBI:456216"/>
        <dbReference type="EC" id="5.6.2.4"/>
    </reaction>
</comment>
<dbReference type="InterPro" id="IPR014151">
    <property type="entry name" value="DNA_helicase_AddA"/>
</dbReference>
<dbReference type="InterPro" id="IPR027417">
    <property type="entry name" value="P-loop_NTPase"/>
</dbReference>
<dbReference type="NCBIfam" id="TIGR02784">
    <property type="entry name" value="addA_alphas"/>
    <property type="match status" value="1"/>
</dbReference>
<dbReference type="InterPro" id="IPR014017">
    <property type="entry name" value="DNA_helicase_UvrD-like_C"/>
</dbReference>
<dbReference type="GO" id="GO:0004527">
    <property type="term" value="F:exonuclease activity"/>
    <property type="evidence" value="ECO:0007669"/>
    <property type="project" value="UniProtKB-KW"/>
</dbReference>
<evidence type="ECO:0000313" key="19">
    <source>
        <dbReference type="EMBL" id="MBJ3776841.1"/>
    </source>
</evidence>
<dbReference type="InterPro" id="IPR011604">
    <property type="entry name" value="PDDEXK-like_dom_sf"/>
</dbReference>
<dbReference type="InterPro" id="IPR000212">
    <property type="entry name" value="DNA_helicase_UvrD/REP"/>
</dbReference>
<keyword evidence="8" id="KW-0238">DNA-binding</keyword>
<keyword evidence="2 15" id="KW-0547">Nucleotide-binding</keyword>
<evidence type="ECO:0000256" key="12">
    <source>
        <dbReference type="ARBA" id="ARBA00034808"/>
    </source>
</evidence>
<dbReference type="InterPro" id="IPR014016">
    <property type="entry name" value="UvrD-like_ATP-bd"/>
</dbReference>
<evidence type="ECO:0000256" key="8">
    <source>
        <dbReference type="ARBA" id="ARBA00023125"/>
    </source>
</evidence>
<evidence type="ECO:0000256" key="1">
    <source>
        <dbReference type="ARBA" id="ARBA00022722"/>
    </source>
</evidence>
<sequence length="1133" mass="121296">MAERLIPPEADAAQRRSSDPAASVWVSANAGAGKTYVLAQRVVRLLLSGVAPRTILCLTYTNAAAAEMASRVYGELAGLATMAPAALRARVAVLAPGADPDAAAERARTLFAETLETPGGLKVQTIHAFAAALLRRFPLEANVSGAFQVLDDATREELTDSAIATVLARAAHDPAGGVAGLVDELLPHVSDASLSASLRAVLAEHQHLKAWVLSEHQRLMDWVGLTPDRDRLAADLAAALAVPPVDEAPAIEEDYCRRLHDAVLASGKMRDLAERIAAALGCPEGPRRDGLWRDIFFTQKGEPRGLKRFAPAAVRGDFPDLDERVAAEQERLERLAERHRAEAAIAATLPLVMLGWDVLAVLEADKRRRGLIDYDDQIERAMHLVRSGSAAAWVRFKLDEGIDHVMVDEAQDTSPPQWDLVGALTEEFFAGVGAREAHRTLFVVGDEKQSIYSFQGAAPRLFAEKRAAYEASAADIDLTFHAVELAHSMRSAPQVLAAVDRVFARPELAAAVGAPPGGVRHLATRQAAGGVDVWPLFASTVAEKPGDWDAPFDETADEDGPAKLVQAIADQIERWMVDGPDGGPPIRPGDVLILARKREPFATLMNRELKRRGIPAAGADRLDVTEHIAVKDMVALARALISRDDLSLAAVLRGPLFGFSDEALFRVAHGRAGSLFAALAEGDAAAREAHATLVRWRRLAATGRPFDLFAGILAGEGRRADFAARMGSEAEDALDAFLDIALDFESRGIPALETFLMRLAKTRTELRRSTEGNGDTVRVMTAHGSKGLEAPVVFLADVGSRAVAGRTRPRLVPLRAEDGGEVLLFAPTRDHKPMVVAAREEAARAAEQAEHYRLLYVGMTRAERHLVVCGAYRTRTPEAGMWHEIVGEALAGDATPFALPGHAEPALAFREPAGTSLPSAARRAPTRRPVPAPDWLRAPAIVPAGAPEPLAPSEGEHETAEGEALAARPLPAAEFGDVLHALMERDADAATMAARVAALHPTLGSDAVAAIVAEARAVMALPELAAPKVRREVAVIGDVRLAGGAVRRASGRIDRLQIDGNRALIVDFKTDRVVPASAAEVSAPYRRQLAIYRALVRRILPGHHVETALVWTAVPRFMRLDGELPEVSAVAAA</sequence>
<keyword evidence="9" id="KW-0234">DNA repair</keyword>
<feature type="region of interest" description="Disordered" evidence="16">
    <location>
        <begin position="943"/>
        <end position="964"/>
    </location>
</feature>
<dbReference type="SUPFAM" id="SSF52980">
    <property type="entry name" value="Restriction endonuclease-like"/>
    <property type="match status" value="1"/>
</dbReference>
<keyword evidence="5 15" id="KW-0347">Helicase</keyword>